<feature type="domain" description="HTH marR-type" evidence="1">
    <location>
        <begin position="32"/>
        <end position="132"/>
    </location>
</feature>
<dbReference type="Proteomes" id="UP000053707">
    <property type="component" value="Unassembled WGS sequence"/>
</dbReference>
<dbReference type="PANTHER" id="PTHR33164">
    <property type="entry name" value="TRANSCRIPTIONAL REGULATOR, MARR FAMILY"/>
    <property type="match status" value="1"/>
</dbReference>
<accession>A0A117JHE6</accession>
<organism evidence="2 3">
    <name type="scientific">Mycobacterium lehmannii</name>
    <dbReference type="NCBI Taxonomy" id="2048550"/>
    <lineage>
        <taxon>Bacteria</taxon>
        <taxon>Bacillati</taxon>
        <taxon>Actinomycetota</taxon>
        <taxon>Actinomycetes</taxon>
        <taxon>Mycobacteriales</taxon>
        <taxon>Mycobacteriaceae</taxon>
        <taxon>Mycobacterium</taxon>
    </lineage>
</organism>
<keyword evidence="3" id="KW-1185">Reference proteome</keyword>
<evidence type="ECO:0000313" key="2">
    <source>
        <dbReference type="EMBL" id="KUI06438.1"/>
    </source>
</evidence>
<gene>
    <name evidence="2" type="ORF">AU192_08370</name>
</gene>
<proteinExistence type="predicted"/>
<reference evidence="2 3" key="1">
    <citation type="submission" date="2016-01" db="EMBL/GenBank/DDBJ databases">
        <authorList>
            <consortium name="TB Trials Study Group"/>
            <person name="Sutton G."/>
            <person name="Brinkac L."/>
            <person name="Sanka R."/>
            <person name="Adams M."/>
            <person name="Lau E.L."/>
            <person name="Macaden R."/>
            <person name="Grewal H.M.S."/>
        </authorList>
    </citation>
    <scope>NUCLEOTIDE SEQUENCE [LARGE SCALE GENOMIC DNA]</scope>
    <source>
        <strain evidence="2 3">IS-1744</strain>
    </source>
</reference>
<dbReference type="GO" id="GO:0003700">
    <property type="term" value="F:DNA-binding transcription factor activity"/>
    <property type="evidence" value="ECO:0007669"/>
    <property type="project" value="InterPro"/>
</dbReference>
<dbReference type="PANTHER" id="PTHR33164:SF99">
    <property type="entry name" value="MARR FAMILY REGULATORY PROTEIN"/>
    <property type="match status" value="1"/>
</dbReference>
<sequence length="158" mass="18124">MAGKGRLTEEELGAWRAFVTMRHKLERHLVMHLQREFGLSDADFEILVNLSEAPKGRMRAYELGRATHWEKTRLSHHLTRMQKRGLIRREESTGRYPDIVLTDTGRAAIKASAPANAERVRELFIDVLGPKRLEAFREASHEVIAAIEEHLAKDCTLE</sequence>
<dbReference type="Pfam" id="PF12802">
    <property type="entry name" value="MarR_2"/>
    <property type="match status" value="1"/>
</dbReference>
<dbReference type="InterPro" id="IPR000835">
    <property type="entry name" value="HTH_MarR-typ"/>
</dbReference>
<dbReference type="InterPro" id="IPR036388">
    <property type="entry name" value="WH-like_DNA-bd_sf"/>
</dbReference>
<comment type="caution">
    <text evidence="2">The sequence shown here is derived from an EMBL/GenBank/DDBJ whole genome shotgun (WGS) entry which is preliminary data.</text>
</comment>
<dbReference type="AlphaFoldDB" id="A0A117JHE6"/>
<dbReference type="GO" id="GO:0006950">
    <property type="term" value="P:response to stress"/>
    <property type="evidence" value="ECO:0007669"/>
    <property type="project" value="TreeGrafter"/>
</dbReference>
<evidence type="ECO:0000259" key="1">
    <source>
        <dbReference type="SMART" id="SM00347"/>
    </source>
</evidence>
<dbReference type="EMBL" id="LQIR01000069">
    <property type="protein sequence ID" value="KUI06438.1"/>
    <property type="molecule type" value="Genomic_DNA"/>
</dbReference>
<dbReference type="SUPFAM" id="SSF46785">
    <property type="entry name" value="Winged helix' DNA-binding domain"/>
    <property type="match status" value="1"/>
</dbReference>
<protein>
    <submittedName>
        <fullName evidence="2">MarR family transcriptional regulator</fullName>
    </submittedName>
</protein>
<name>A0A117JHE6_9MYCO</name>
<dbReference type="SMART" id="SM00347">
    <property type="entry name" value="HTH_MARR"/>
    <property type="match status" value="1"/>
</dbReference>
<dbReference type="RefSeq" id="WP_064400082.1">
    <property type="nucleotide sequence ID" value="NZ_LQIR01000069.1"/>
</dbReference>
<dbReference type="InterPro" id="IPR036390">
    <property type="entry name" value="WH_DNA-bd_sf"/>
</dbReference>
<dbReference type="InterPro" id="IPR039422">
    <property type="entry name" value="MarR/SlyA-like"/>
</dbReference>
<evidence type="ECO:0000313" key="3">
    <source>
        <dbReference type="Proteomes" id="UP000053707"/>
    </source>
</evidence>
<dbReference type="Gene3D" id="1.10.10.10">
    <property type="entry name" value="Winged helix-like DNA-binding domain superfamily/Winged helix DNA-binding domain"/>
    <property type="match status" value="1"/>
</dbReference>